<dbReference type="Proteomes" id="UP001365542">
    <property type="component" value="Unassembled WGS sequence"/>
</dbReference>
<reference evidence="2 3" key="1">
    <citation type="submission" date="2019-10" db="EMBL/GenBank/DDBJ databases">
        <authorList>
            <person name="Palmer J.M."/>
        </authorList>
    </citation>
    <scope>NUCLEOTIDE SEQUENCE [LARGE SCALE GENOMIC DNA]</scope>
    <source>
        <strain evidence="2 3">TWF694</strain>
    </source>
</reference>
<feature type="compositionally biased region" description="Low complexity" evidence="1">
    <location>
        <begin position="192"/>
        <end position="209"/>
    </location>
</feature>
<gene>
    <name evidence="2" type="ORF">TWF694_004666</name>
</gene>
<comment type="caution">
    <text evidence="2">The sequence shown here is derived from an EMBL/GenBank/DDBJ whole genome shotgun (WGS) entry which is preliminary data.</text>
</comment>
<dbReference type="EMBL" id="JAVHJO010000015">
    <property type="protein sequence ID" value="KAK6527685.1"/>
    <property type="molecule type" value="Genomic_DNA"/>
</dbReference>
<accession>A0AAV9WWS3</accession>
<protein>
    <submittedName>
        <fullName evidence="2">Uncharacterized protein</fullName>
    </submittedName>
</protein>
<evidence type="ECO:0000313" key="3">
    <source>
        <dbReference type="Proteomes" id="UP001365542"/>
    </source>
</evidence>
<organism evidence="2 3">
    <name type="scientific">Orbilia ellipsospora</name>
    <dbReference type="NCBI Taxonomy" id="2528407"/>
    <lineage>
        <taxon>Eukaryota</taxon>
        <taxon>Fungi</taxon>
        <taxon>Dikarya</taxon>
        <taxon>Ascomycota</taxon>
        <taxon>Pezizomycotina</taxon>
        <taxon>Orbiliomycetes</taxon>
        <taxon>Orbiliales</taxon>
        <taxon>Orbiliaceae</taxon>
        <taxon>Orbilia</taxon>
    </lineage>
</organism>
<evidence type="ECO:0000313" key="2">
    <source>
        <dbReference type="EMBL" id="KAK6527685.1"/>
    </source>
</evidence>
<dbReference type="AlphaFoldDB" id="A0AAV9WWS3"/>
<proteinExistence type="predicted"/>
<feature type="region of interest" description="Disordered" evidence="1">
    <location>
        <begin position="187"/>
        <end position="213"/>
    </location>
</feature>
<evidence type="ECO:0000256" key="1">
    <source>
        <dbReference type="SAM" id="MobiDB-lite"/>
    </source>
</evidence>
<sequence>MSVADGPTGITEIYDEKTSGNLQQRLKTSPPKNIYVYLFYYESGMNMVISAQAANLYKNVQTGLLKINYQYLYLLRANLSTFQNQGTSLSRLNLGVSFQVGWGIFLGGKLVGSIDAMNVNIDTLYNAISSAVSLSKNGGVVVAPPVTIYSCTSAPATVTVTVPQYITVYGTLSMDGAIATDMGSMSTDTMSTDGPIATTDPGTDGGTPVDGRRKRWLAPRYGIAPPPVPLRRAPFNNRPIPRW</sequence>
<name>A0AAV9WWS3_9PEZI</name>
<keyword evidence="3" id="KW-1185">Reference proteome</keyword>